<organism evidence="2 3">
    <name type="scientific">Seminavis robusta</name>
    <dbReference type="NCBI Taxonomy" id="568900"/>
    <lineage>
        <taxon>Eukaryota</taxon>
        <taxon>Sar</taxon>
        <taxon>Stramenopiles</taxon>
        <taxon>Ochrophyta</taxon>
        <taxon>Bacillariophyta</taxon>
        <taxon>Bacillariophyceae</taxon>
        <taxon>Bacillariophycidae</taxon>
        <taxon>Naviculales</taxon>
        <taxon>Naviculaceae</taxon>
        <taxon>Seminavis</taxon>
    </lineage>
</organism>
<dbReference type="OrthoDB" id="205046at2759"/>
<feature type="region of interest" description="Disordered" evidence="1">
    <location>
        <begin position="291"/>
        <end position="392"/>
    </location>
</feature>
<keyword evidence="3" id="KW-1185">Reference proteome</keyword>
<feature type="region of interest" description="Disordered" evidence="1">
    <location>
        <begin position="173"/>
        <end position="255"/>
    </location>
</feature>
<evidence type="ECO:0000313" key="2">
    <source>
        <dbReference type="EMBL" id="CAB9503715.1"/>
    </source>
</evidence>
<feature type="region of interest" description="Disordered" evidence="1">
    <location>
        <begin position="100"/>
        <end position="134"/>
    </location>
</feature>
<evidence type="ECO:0008006" key="4">
    <source>
        <dbReference type="Google" id="ProtNLM"/>
    </source>
</evidence>
<evidence type="ECO:0000256" key="1">
    <source>
        <dbReference type="SAM" id="MobiDB-lite"/>
    </source>
</evidence>
<accession>A0A9N8DKN1</accession>
<dbReference type="Proteomes" id="UP001153069">
    <property type="component" value="Unassembled WGS sequence"/>
</dbReference>
<dbReference type="Gene3D" id="3.40.630.30">
    <property type="match status" value="1"/>
</dbReference>
<dbReference type="EMBL" id="CAICTM010000173">
    <property type="protein sequence ID" value="CAB9503715.1"/>
    <property type="molecule type" value="Genomic_DNA"/>
</dbReference>
<feature type="compositionally biased region" description="Basic and acidic residues" evidence="1">
    <location>
        <begin position="304"/>
        <end position="319"/>
    </location>
</feature>
<sequence>MNTGSTSSLVDADGSLAMELEHQPRSGDPFEGGVVFEAVAEISLVGGLGCGEYLLRMALDSIRAKRSYKFVVLQATDASKTFYERFGFVRVGAICRYERKDRDPSKPGSRPDTPIMGYRHWTHPNESDTSLQKHGGPSYMMCLKLPEDPPDAVIETPFLDEMMKLEVEHKPTIEQLGGTSTPHPKGKRGVLDPTTSDLPAEDQPTKNGPKRKIGRGRRGTNGSPATSTTTLAVNAASPPELPFLRGSGDNVPEQSTAKAAKSIGVKRNAEAGSAAALLTASAKKRRLVDDLTGQTKAGAPAKKTTSESKVARRTTRDRSNSNQSNPDQNAEGAAATETSEEETQPDGPVDVHAEADDKKVAAKKPVGKPIAKRTTPRRNSGPPPVLSSTPAVASIPTTATTTPIDKNAAAAAAAAAAASRTGPMKQKVKSYPRDRVHFYNKVVRPKKGKNSENYFVLHYDEAKQTIRIIPMEPRGILSGKRAGRPRWQAVMTNLEKDSKTVRCADYEIVKAFMVMKTPVVASEAWDVLDA</sequence>
<name>A0A9N8DKN1_9STRA</name>
<dbReference type="InterPro" id="IPR016181">
    <property type="entry name" value="Acyl_CoA_acyltransferase"/>
</dbReference>
<reference evidence="2" key="1">
    <citation type="submission" date="2020-06" db="EMBL/GenBank/DDBJ databases">
        <authorList>
            <consortium name="Plant Systems Biology data submission"/>
        </authorList>
    </citation>
    <scope>NUCLEOTIDE SEQUENCE</scope>
    <source>
        <strain evidence="2">D6</strain>
    </source>
</reference>
<dbReference type="AlphaFoldDB" id="A0A9N8DKN1"/>
<comment type="caution">
    <text evidence="2">The sequence shown here is derived from an EMBL/GenBank/DDBJ whole genome shotgun (WGS) entry which is preliminary data.</text>
</comment>
<evidence type="ECO:0000313" key="3">
    <source>
        <dbReference type="Proteomes" id="UP001153069"/>
    </source>
</evidence>
<proteinExistence type="predicted"/>
<protein>
    <recommendedName>
        <fullName evidence="4">N-acetyltransferase domain-containing protein</fullName>
    </recommendedName>
</protein>
<feature type="compositionally biased region" description="Basic residues" evidence="1">
    <location>
        <begin position="208"/>
        <end position="218"/>
    </location>
</feature>
<feature type="compositionally biased region" description="Polar residues" evidence="1">
    <location>
        <begin position="220"/>
        <end position="232"/>
    </location>
</feature>
<gene>
    <name evidence="2" type="ORF">SEMRO_174_G076690.1</name>
</gene>
<dbReference type="SUPFAM" id="SSF55729">
    <property type="entry name" value="Acyl-CoA N-acyltransferases (Nat)"/>
    <property type="match status" value="1"/>
</dbReference>
<feature type="compositionally biased region" description="Basic residues" evidence="1">
    <location>
        <begin position="361"/>
        <end position="376"/>
    </location>
</feature>
<feature type="compositionally biased region" description="Basic and acidic residues" evidence="1">
    <location>
        <begin position="349"/>
        <end position="360"/>
    </location>
</feature>